<dbReference type="InterPro" id="IPR011991">
    <property type="entry name" value="ArsR-like_HTH"/>
</dbReference>
<dbReference type="EMBL" id="KU998239">
    <property type="protein sequence ID" value="ANA85763.1"/>
    <property type="molecule type" value="Genomic_DNA"/>
</dbReference>
<dbReference type="Pfam" id="PF12802">
    <property type="entry name" value="MarR_2"/>
    <property type="match status" value="1"/>
</dbReference>
<evidence type="ECO:0000313" key="3">
    <source>
        <dbReference type="Proteomes" id="UP000203169"/>
    </source>
</evidence>
<sequence>MHTTITAHLFTCDKCKDERLHVVESLPVGWVSLAEDTGQVHHFCLSCNPLRPPKPGRRTGVPQDILFMLEQHPEGLRVMDFVDKLGIIQGTVSQSLNRLKKDGLVMSRKTGEAKDMGRQRYFLVES</sequence>
<proteinExistence type="predicted"/>
<gene>
    <name evidence="2" type="primary">57</name>
    <name evidence="2" type="ORF">PBI_COZZ_57</name>
</gene>
<feature type="domain" description="HTH marR-type" evidence="1">
    <location>
        <begin position="64"/>
        <end position="105"/>
    </location>
</feature>
<dbReference type="GeneID" id="28802833"/>
<dbReference type="Gene3D" id="1.10.10.10">
    <property type="entry name" value="Winged helix-like DNA-binding domain superfamily/Winged helix DNA-binding domain"/>
    <property type="match status" value="1"/>
</dbReference>
<dbReference type="InterPro" id="IPR036390">
    <property type="entry name" value="WH_DNA-bd_sf"/>
</dbReference>
<reference evidence="2 3" key="1">
    <citation type="submission" date="2016-03" db="EMBL/GenBank/DDBJ databases">
        <authorList>
            <person name="Montgomery M.T."/>
            <person name="Guerrero C.A."/>
            <person name="Mavrich T.N."/>
            <person name="Pope W.H."/>
            <person name="Garlena R.A."/>
            <person name="Russell D.A."/>
            <person name="Jacobs-Sera D."/>
            <person name="Hendrix R.W."/>
            <person name="Hatfull G.F."/>
        </authorList>
    </citation>
    <scope>NUCLEOTIDE SEQUENCE [LARGE SCALE GENOMIC DNA]</scope>
</reference>
<dbReference type="Proteomes" id="UP000203169">
    <property type="component" value="Segment"/>
</dbReference>
<organism evidence="2 3">
    <name type="scientific">Gordonia phage Cozz</name>
    <dbReference type="NCBI Taxonomy" id="1838066"/>
    <lineage>
        <taxon>Viruses</taxon>
        <taxon>Duplodnaviria</taxon>
        <taxon>Heunggongvirae</taxon>
        <taxon>Uroviricota</taxon>
        <taxon>Caudoviricetes</taxon>
        <taxon>Emalynvirus</taxon>
        <taxon>Emalynvirus cozz</taxon>
    </lineage>
</organism>
<name>A0A166Y575_9CAUD</name>
<dbReference type="SUPFAM" id="SSF46785">
    <property type="entry name" value="Winged helix' DNA-binding domain"/>
    <property type="match status" value="1"/>
</dbReference>
<dbReference type="InterPro" id="IPR000835">
    <property type="entry name" value="HTH_MarR-typ"/>
</dbReference>
<dbReference type="RefSeq" id="YP_009276516.1">
    <property type="nucleotide sequence ID" value="NC_030941.1"/>
</dbReference>
<accession>A0A166Y575</accession>
<dbReference type="InterPro" id="IPR036388">
    <property type="entry name" value="WH-like_DNA-bd_sf"/>
</dbReference>
<evidence type="ECO:0000313" key="2">
    <source>
        <dbReference type="EMBL" id="ANA85763.1"/>
    </source>
</evidence>
<evidence type="ECO:0000259" key="1">
    <source>
        <dbReference type="Pfam" id="PF12802"/>
    </source>
</evidence>
<dbReference type="KEGG" id="vg:28802833"/>
<keyword evidence="3" id="KW-1185">Reference proteome</keyword>
<dbReference type="CDD" id="cd00090">
    <property type="entry name" value="HTH_ARSR"/>
    <property type="match status" value="1"/>
</dbReference>
<dbReference type="GO" id="GO:0003700">
    <property type="term" value="F:DNA-binding transcription factor activity"/>
    <property type="evidence" value="ECO:0007669"/>
    <property type="project" value="InterPro"/>
</dbReference>
<protein>
    <submittedName>
        <fullName evidence="2">HTH DNA binding domain protein</fullName>
    </submittedName>
</protein>